<feature type="chain" id="PRO_5035238250" evidence="1">
    <location>
        <begin position="18"/>
        <end position="276"/>
    </location>
</feature>
<organism evidence="2 3">
    <name type="scientific">Diacronema lutheri</name>
    <name type="common">Unicellular marine alga</name>
    <name type="synonym">Monochrysis lutheri</name>
    <dbReference type="NCBI Taxonomy" id="2081491"/>
    <lineage>
        <taxon>Eukaryota</taxon>
        <taxon>Haptista</taxon>
        <taxon>Haptophyta</taxon>
        <taxon>Pavlovophyceae</taxon>
        <taxon>Pavlovales</taxon>
        <taxon>Pavlovaceae</taxon>
        <taxon>Diacronema</taxon>
    </lineage>
</organism>
<accession>A0A8J5XH30</accession>
<sequence>MQALVVALLAASAPLIPMPAKEEAANTLFTFMFASSQACQNRMTPISVTFNNPSCQVGVPEPNVGRVTTCENNVAMYQTLEVVDGECNSNQLSAANETLQTCDDSYGDVITRTCGDDALVDQYNPWVFPERVHSVEIVFESNTLCQGEPTQLSFISAGVCVPAPPDSSGVSAYTGARGTYQLFDVPDCAGSQATSGVRPVEKCVVNSEDNTSSIVVNVWTCPDGCVHDFATIGIENYHHSRRSMRRRLLFGNFMPKDSGDRIPVDCPQHCMPMASE</sequence>
<protein>
    <submittedName>
        <fullName evidence="2">Uncharacterized protein</fullName>
    </submittedName>
</protein>
<evidence type="ECO:0000256" key="1">
    <source>
        <dbReference type="SAM" id="SignalP"/>
    </source>
</evidence>
<dbReference type="AlphaFoldDB" id="A0A8J5XH30"/>
<reference evidence="2" key="1">
    <citation type="submission" date="2021-05" db="EMBL/GenBank/DDBJ databases">
        <title>The genome of the haptophyte Pavlova lutheri (Diacronema luteri, Pavlovales) - a model for lipid biosynthesis in eukaryotic algae.</title>
        <authorList>
            <person name="Hulatt C.J."/>
            <person name="Posewitz M.C."/>
        </authorList>
    </citation>
    <scope>NUCLEOTIDE SEQUENCE</scope>
    <source>
        <strain evidence="2">NIVA-4/92</strain>
    </source>
</reference>
<evidence type="ECO:0000313" key="3">
    <source>
        <dbReference type="Proteomes" id="UP000751190"/>
    </source>
</evidence>
<proteinExistence type="predicted"/>
<name>A0A8J5XH30_DIALT</name>
<evidence type="ECO:0000313" key="2">
    <source>
        <dbReference type="EMBL" id="KAG8464129.1"/>
    </source>
</evidence>
<comment type="caution">
    <text evidence="2">The sequence shown here is derived from an EMBL/GenBank/DDBJ whole genome shotgun (WGS) entry which is preliminary data.</text>
</comment>
<feature type="signal peptide" evidence="1">
    <location>
        <begin position="1"/>
        <end position="17"/>
    </location>
</feature>
<dbReference type="EMBL" id="JAGTXO010000014">
    <property type="protein sequence ID" value="KAG8464129.1"/>
    <property type="molecule type" value="Genomic_DNA"/>
</dbReference>
<dbReference type="Proteomes" id="UP000751190">
    <property type="component" value="Unassembled WGS sequence"/>
</dbReference>
<keyword evidence="1" id="KW-0732">Signal</keyword>
<gene>
    <name evidence="2" type="ORF">KFE25_000297</name>
</gene>
<keyword evidence="3" id="KW-1185">Reference proteome</keyword>